<evidence type="ECO:0000313" key="1">
    <source>
        <dbReference type="EMBL" id="AWN40754.1"/>
    </source>
</evidence>
<gene>
    <name evidence="1" type="ORF">DK389_09735</name>
</gene>
<name>A0A2U8W3S7_9HYPH</name>
<dbReference type="OrthoDB" id="8009866at2"/>
<dbReference type="EMBL" id="CP029550">
    <property type="protein sequence ID" value="AWN40754.1"/>
    <property type="molecule type" value="Genomic_DNA"/>
</dbReference>
<evidence type="ECO:0000313" key="2">
    <source>
        <dbReference type="Proteomes" id="UP000245926"/>
    </source>
</evidence>
<organism evidence="1 2">
    <name type="scientific">Methylobacterium durans</name>
    <dbReference type="NCBI Taxonomy" id="2202825"/>
    <lineage>
        <taxon>Bacteria</taxon>
        <taxon>Pseudomonadati</taxon>
        <taxon>Pseudomonadota</taxon>
        <taxon>Alphaproteobacteria</taxon>
        <taxon>Hyphomicrobiales</taxon>
        <taxon>Methylobacteriaceae</taxon>
        <taxon>Methylobacterium</taxon>
    </lineage>
</organism>
<sequence>MILEAPVKLAPANRIVAAPLAEAMADELAAAAHAHQQEGQLEATDELLDQVRRHRVQAIRLRAQAVAEDYMRAARLR</sequence>
<dbReference type="AlphaFoldDB" id="A0A2U8W3S7"/>
<keyword evidence="2" id="KW-1185">Reference proteome</keyword>
<proteinExistence type="predicted"/>
<dbReference type="KEGG" id="mets:DK389_09735"/>
<dbReference type="RefSeq" id="WP_109889175.1">
    <property type="nucleotide sequence ID" value="NZ_CP029550.1"/>
</dbReference>
<reference evidence="2" key="1">
    <citation type="submission" date="2018-05" db="EMBL/GenBank/DDBJ databases">
        <title>Complete Genome Sequence of Methylobacterium sp. 17SD2-17.</title>
        <authorList>
            <person name="Srinivasan S."/>
        </authorList>
    </citation>
    <scope>NUCLEOTIDE SEQUENCE [LARGE SCALE GENOMIC DNA]</scope>
    <source>
        <strain evidence="2">17SD2-17</strain>
    </source>
</reference>
<dbReference type="Proteomes" id="UP000245926">
    <property type="component" value="Chromosome"/>
</dbReference>
<protein>
    <submittedName>
        <fullName evidence="1">Uncharacterized protein</fullName>
    </submittedName>
</protein>
<accession>A0A2U8W3S7</accession>